<name>A0A2P1NIT0_9BURK</name>
<accession>A0A2P1NIT0</accession>
<organism evidence="1 2">
    <name type="scientific">Pulveribacter suum</name>
    <dbReference type="NCBI Taxonomy" id="2116657"/>
    <lineage>
        <taxon>Bacteria</taxon>
        <taxon>Pseudomonadati</taxon>
        <taxon>Pseudomonadota</taxon>
        <taxon>Betaproteobacteria</taxon>
        <taxon>Burkholderiales</taxon>
        <taxon>Comamonadaceae</taxon>
        <taxon>Pulveribacter</taxon>
    </lineage>
</organism>
<keyword evidence="2" id="KW-1185">Reference proteome</keyword>
<dbReference type="EMBL" id="CP027792">
    <property type="protein sequence ID" value="AVP56955.1"/>
    <property type="molecule type" value="Genomic_DNA"/>
</dbReference>
<protein>
    <submittedName>
        <fullName evidence="1">Uncharacterized protein</fullName>
    </submittedName>
</protein>
<dbReference type="KEGG" id="melm:C7H73_04255"/>
<gene>
    <name evidence="1" type="ORF">C7H73_04255</name>
</gene>
<dbReference type="Proteomes" id="UP000241829">
    <property type="component" value="Chromosome"/>
</dbReference>
<proteinExistence type="predicted"/>
<sequence>MPPTSSAFAGLRQGSLHSFAAVSQFLSEGAAHEDTRLLREHLATLSGQIEQATQARRSRHEPAAIERQLALLARSAHQHQLLLTGMGSAWHALYEFGAYQRALRELRGALERWRQALAARDAVAETERFGDFERLAWRTLGEALLVMDIYVHQGAGALPAHSTAPQPRGKRLLARLRRWLAGRGL</sequence>
<reference evidence="2" key="1">
    <citation type="submission" date="2018-03" db="EMBL/GenBank/DDBJ databases">
        <title>Genome sequencing of Melaminivora sp. strain SC2-7.</title>
        <authorList>
            <person name="Kim S.-J."/>
            <person name="Heo J."/>
            <person name="Ahn J.-H."/>
            <person name="Kwon S.-W."/>
        </authorList>
    </citation>
    <scope>NUCLEOTIDE SEQUENCE [LARGE SCALE GENOMIC DNA]</scope>
    <source>
        <strain evidence="2">SC2-7</strain>
    </source>
</reference>
<dbReference type="OrthoDB" id="8808478at2"/>
<evidence type="ECO:0000313" key="2">
    <source>
        <dbReference type="Proteomes" id="UP000241829"/>
    </source>
</evidence>
<evidence type="ECO:0000313" key="1">
    <source>
        <dbReference type="EMBL" id="AVP56955.1"/>
    </source>
</evidence>
<dbReference type="AlphaFoldDB" id="A0A2P1NIT0"/>
<dbReference type="RefSeq" id="WP_106845512.1">
    <property type="nucleotide sequence ID" value="NZ_CP027792.1"/>
</dbReference>